<keyword evidence="8" id="KW-1185">Reference proteome</keyword>
<reference evidence="7 8" key="1">
    <citation type="journal article" date="2024" name="J Genomics">
        <title>Draft genome sequencing and assembly of Favolaschia claudopus CIRM-BRFM 2984 isolated from oak limbs.</title>
        <authorList>
            <person name="Navarro D."/>
            <person name="Drula E."/>
            <person name="Chaduli D."/>
            <person name="Cazenave R."/>
            <person name="Ahrendt S."/>
            <person name="Wang J."/>
            <person name="Lipzen A."/>
            <person name="Daum C."/>
            <person name="Barry K."/>
            <person name="Grigoriev I.V."/>
            <person name="Favel A."/>
            <person name="Rosso M.N."/>
            <person name="Martin F."/>
        </authorList>
    </citation>
    <scope>NUCLEOTIDE SEQUENCE [LARGE SCALE GENOMIC DNA]</scope>
    <source>
        <strain evidence="7 8">CIRM-BRFM 2984</strain>
    </source>
</reference>
<feature type="domain" description="Ribosomal protein mS38 C-terminal" evidence="6">
    <location>
        <begin position="237"/>
        <end position="269"/>
    </location>
</feature>
<dbReference type="PANTHER" id="PTHR32035:SF3">
    <property type="entry name" value="SMALL RIBOSOMAL SUBUNIT PROTEIN MS38"/>
    <property type="match status" value="1"/>
</dbReference>
<dbReference type="Pfam" id="PF08213">
    <property type="entry name" value="COX24_C"/>
    <property type="match status" value="1"/>
</dbReference>
<dbReference type="Proteomes" id="UP001362999">
    <property type="component" value="Unassembled WGS sequence"/>
</dbReference>
<feature type="compositionally biased region" description="Low complexity" evidence="5">
    <location>
        <begin position="49"/>
        <end position="82"/>
    </location>
</feature>
<comment type="subcellular location">
    <subcellularLocation>
        <location evidence="1">Mitochondrion</location>
    </subcellularLocation>
</comment>
<dbReference type="InterPro" id="IPR013177">
    <property type="entry name" value="Ribosomal_mS38_C"/>
</dbReference>
<gene>
    <name evidence="7" type="ORF">R3P38DRAFT_2969403</name>
</gene>
<dbReference type="PANTHER" id="PTHR32035">
    <property type="entry name" value="AURORA KINASE A-INTERACTING PROTEIN"/>
    <property type="match status" value="1"/>
</dbReference>
<evidence type="ECO:0000313" key="7">
    <source>
        <dbReference type="EMBL" id="KAK7020430.1"/>
    </source>
</evidence>
<feature type="region of interest" description="Disordered" evidence="5">
    <location>
        <begin position="244"/>
        <end position="269"/>
    </location>
</feature>
<evidence type="ECO:0000256" key="4">
    <source>
        <dbReference type="ARBA" id="ARBA00035682"/>
    </source>
</evidence>
<dbReference type="GO" id="GO:0005739">
    <property type="term" value="C:mitochondrion"/>
    <property type="evidence" value="ECO:0007669"/>
    <property type="project" value="UniProtKB-SubCell"/>
</dbReference>
<dbReference type="EMBL" id="JAWWNJ010000041">
    <property type="protein sequence ID" value="KAK7020430.1"/>
    <property type="molecule type" value="Genomic_DNA"/>
</dbReference>
<keyword evidence="2" id="KW-0496">Mitochondrion</keyword>
<comment type="similarity">
    <text evidence="3">Belongs to the mitochondrion-specific ribosomal protein mS38 family.</text>
</comment>
<comment type="caution">
    <text evidence="7">The sequence shown here is derived from an EMBL/GenBank/DDBJ whole genome shotgun (WGS) entry which is preliminary data.</text>
</comment>
<proteinExistence type="inferred from homology"/>
<evidence type="ECO:0000313" key="8">
    <source>
        <dbReference type="Proteomes" id="UP001362999"/>
    </source>
</evidence>
<name>A0AAW0B356_9AGAR</name>
<feature type="region of interest" description="Disordered" evidence="5">
    <location>
        <begin position="1"/>
        <end position="95"/>
    </location>
</feature>
<organism evidence="7 8">
    <name type="scientific">Favolaschia claudopus</name>
    <dbReference type="NCBI Taxonomy" id="2862362"/>
    <lineage>
        <taxon>Eukaryota</taxon>
        <taxon>Fungi</taxon>
        <taxon>Dikarya</taxon>
        <taxon>Basidiomycota</taxon>
        <taxon>Agaricomycotina</taxon>
        <taxon>Agaricomycetes</taxon>
        <taxon>Agaricomycetidae</taxon>
        <taxon>Agaricales</taxon>
        <taxon>Marasmiineae</taxon>
        <taxon>Mycenaceae</taxon>
        <taxon>Favolaschia</taxon>
    </lineage>
</organism>
<dbReference type="SMART" id="SM01155">
    <property type="entry name" value="DUF1713"/>
    <property type="match status" value="1"/>
</dbReference>
<accession>A0AAW0B356</accession>
<evidence type="ECO:0000256" key="1">
    <source>
        <dbReference type="ARBA" id="ARBA00004173"/>
    </source>
</evidence>
<protein>
    <recommendedName>
        <fullName evidence="4">Small ribosomal subunit protein mS38</fullName>
    </recommendedName>
</protein>
<dbReference type="AlphaFoldDB" id="A0AAW0B356"/>
<evidence type="ECO:0000256" key="2">
    <source>
        <dbReference type="ARBA" id="ARBA00023128"/>
    </source>
</evidence>
<sequence>MSALTRFLRPVPATRRPYSSFFSKPGGGRYFNSHKPAKPVVAVTNTKEAAPAAPDASESTSSPPASNGNNPNTPSSSSLLNPDESPATPSVASPPRMATFVPLSELTSGSPQGGPSSHPIIEPEEFKLHQFFSIHRPLLLLSDPSSILNSPPPHAPLFPQQPYHWTDKFMAPPAEATKLSIDPDAEAARQLTRALTMTRAGATVSWEDTLRRLGFDVELAAEELRAEEWNQEWEDILADSVKRKRRKKMKKHKLRKRRRLTRASRLKLK</sequence>
<evidence type="ECO:0000256" key="3">
    <source>
        <dbReference type="ARBA" id="ARBA00035647"/>
    </source>
</evidence>
<evidence type="ECO:0000259" key="6">
    <source>
        <dbReference type="SMART" id="SM01155"/>
    </source>
</evidence>
<evidence type="ECO:0000256" key="5">
    <source>
        <dbReference type="SAM" id="MobiDB-lite"/>
    </source>
</evidence>